<dbReference type="KEGG" id="lmd:METH_14170"/>
<dbReference type="AlphaFoldDB" id="V9VUJ5"/>
<dbReference type="PATRIC" id="fig|999552.6.peg.2833"/>
<dbReference type="PANTHER" id="PTHR32309">
    <property type="entry name" value="TYROSINE-PROTEIN KINASE"/>
    <property type="match status" value="1"/>
</dbReference>
<sequence>MGPIYTLGDFLDMVRRRLFTISCVFVLGCLLSLWFAASQQHEFETAEVLQITQPQIAGELAKSTVEGSSARRMQLIEQRLMARGTVLEIIEKFGLYADMAALTQLQKVALLRDSVRITGVAAAREGYADDGTISVLTITARMPSAEQAQQVASEFGRRTIELSIATRIDQARETLSFFAGKEAALADQVAVLEDEIAAYRYENDVTLPGTIEFRRAEIAALNEGLLEIARERIEIRRAAVQAQATERPATARRLLAEAEQQLATLDAQEQLLTQRKTGLEASLQTTPEVERRLGAYDRRLEQAQKELSQMTARRNEAEVGFRLETGRQAERLTVIEPAPLPDYPVTGARKTKALLGAAASVIAALLAAFLQELRHPVLRTAAQMERETGLMPVVSIPVMDARLMDARRPHRGLFRLFRRGA</sequence>
<evidence type="ECO:0000313" key="3">
    <source>
        <dbReference type="EMBL" id="AHD01693.1"/>
    </source>
</evidence>
<dbReference type="OrthoDB" id="7642308at2"/>
<proteinExistence type="predicted"/>
<accession>V9VUJ5</accession>
<evidence type="ECO:0000256" key="1">
    <source>
        <dbReference type="SAM" id="Coils"/>
    </source>
</evidence>
<dbReference type="Proteomes" id="UP000018780">
    <property type="component" value="Chromosome"/>
</dbReference>
<reference evidence="3 4" key="1">
    <citation type="submission" date="2013-09" db="EMBL/GenBank/DDBJ databases">
        <authorList>
            <consortium name="DOE Joint Genome Institute"/>
            <person name="Klenk H.-P."/>
            <person name="Huntemann M."/>
            <person name="Han J."/>
            <person name="Chen A."/>
            <person name="Kyrpides N."/>
            <person name="Mavromatis K."/>
            <person name="Markowitz V."/>
            <person name="Palaniappan K."/>
            <person name="Ivanova N."/>
            <person name="Schaumberg A."/>
            <person name="Pati A."/>
            <person name="Liolios K."/>
            <person name="Nordberg H.P."/>
            <person name="Cantor M.N."/>
            <person name="Hua S.X."/>
            <person name="Woyke T."/>
        </authorList>
    </citation>
    <scope>NUCLEOTIDE SEQUENCE [LARGE SCALE GENOMIC DNA]</scope>
    <source>
        <strain evidence="3 4">DSM 14336</strain>
    </source>
</reference>
<dbReference type="EMBL" id="CP006773">
    <property type="protein sequence ID" value="AHD01693.1"/>
    <property type="molecule type" value="Genomic_DNA"/>
</dbReference>
<protein>
    <submittedName>
        <fullName evidence="3">Chain-length determining protein</fullName>
    </submittedName>
</protein>
<dbReference type="STRING" id="999552.METH_14170"/>
<feature type="transmembrane region" description="Helical" evidence="2">
    <location>
        <begin position="18"/>
        <end position="37"/>
    </location>
</feature>
<dbReference type="InterPro" id="IPR050445">
    <property type="entry name" value="Bact_polysacc_biosynth/exp"/>
</dbReference>
<name>V9VUJ5_9RHOB</name>
<dbReference type="HOGENOM" id="CLU_009912_5_4_5"/>
<feature type="coiled-coil region" evidence="1">
    <location>
        <begin position="251"/>
        <end position="320"/>
    </location>
</feature>
<keyword evidence="4" id="KW-1185">Reference proteome</keyword>
<evidence type="ECO:0000313" key="4">
    <source>
        <dbReference type="Proteomes" id="UP000018780"/>
    </source>
</evidence>
<evidence type="ECO:0000256" key="2">
    <source>
        <dbReference type="SAM" id="Phobius"/>
    </source>
</evidence>
<dbReference type="PANTHER" id="PTHR32309:SF31">
    <property type="entry name" value="CAPSULAR EXOPOLYSACCHARIDE FAMILY"/>
    <property type="match status" value="1"/>
</dbReference>
<keyword evidence="2" id="KW-0812">Transmembrane</keyword>
<dbReference type="RefSeq" id="WP_024091051.1">
    <property type="nucleotide sequence ID" value="NC_023135.1"/>
</dbReference>
<organism evidence="3 4">
    <name type="scientific">Leisingera methylohalidivorans DSM 14336</name>
    <dbReference type="NCBI Taxonomy" id="999552"/>
    <lineage>
        <taxon>Bacteria</taxon>
        <taxon>Pseudomonadati</taxon>
        <taxon>Pseudomonadota</taxon>
        <taxon>Alphaproteobacteria</taxon>
        <taxon>Rhodobacterales</taxon>
        <taxon>Roseobacteraceae</taxon>
        <taxon>Leisingera</taxon>
    </lineage>
</organism>
<keyword evidence="2" id="KW-1133">Transmembrane helix</keyword>
<keyword evidence="1" id="KW-0175">Coiled coil</keyword>
<keyword evidence="2" id="KW-0472">Membrane</keyword>
<gene>
    <name evidence="3" type="ORF">METH_14170</name>
</gene>